<accession>A0A0C1QC84</accession>
<comment type="caution">
    <text evidence="7">The sequence shown here is derived from an EMBL/GenBank/DDBJ whole genome shotgun (WGS) entry which is preliminary data.</text>
</comment>
<dbReference type="Gene3D" id="1.10.10.10">
    <property type="entry name" value="Winged helix-like DNA-binding domain superfamily/Winged helix DNA-binding domain"/>
    <property type="match status" value="1"/>
</dbReference>
<evidence type="ECO:0000256" key="3">
    <source>
        <dbReference type="ARBA" id="ARBA00023082"/>
    </source>
</evidence>
<evidence type="ECO:0000313" key="7">
    <source>
        <dbReference type="EMBL" id="KID57015.1"/>
    </source>
</evidence>
<dbReference type="InterPro" id="IPR013324">
    <property type="entry name" value="RNA_pol_sigma_r3/r4-like"/>
</dbReference>
<dbReference type="InterPro" id="IPR014284">
    <property type="entry name" value="RNA_pol_sigma-70_dom"/>
</dbReference>
<proteinExistence type="inferred from homology"/>
<dbReference type="InterPro" id="IPR013249">
    <property type="entry name" value="RNA_pol_sigma70_r4_t2"/>
</dbReference>
<dbReference type="GO" id="GO:0003677">
    <property type="term" value="F:DNA binding"/>
    <property type="evidence" value="ECO:0007669"/>
    <property type="project" value="InterPro"/>
</dbReference>
<sequence>MVSITKDIDKEEVIAQFWPQISRAASGYESRPALSDELAQEMALSVWRSLEGFNDQCSLNTYIYRVIHNTAIDHIRRHSRISEDELDEATLCESPTPEKSALQAQRQHQLIIAVNKLPLSLRQVMLLKLEDLNNIEMSEVLGISEANVGVRLHRAKEQLSTLLAGMN</sequence>
<dbReference type="InterPro" id="IPR036388">
    <property type="entry name" value="WH-like_DNA-bd_sf"/>
</dbReference>
<dbReference type="GO" id="GO:0016987">
    <property type="term" value="F:sigma factor activity"/>
    <property type="evidence" value="ECO:0007669"/>
    <property type="project" value="UniProtKB-KW"/>
</dbReference>
<organism evidence="7 8">
    <name type="scientific">Pseudoalteromonas luteoviolacea</name>
    <dbReference type="NCBI Taxonomy" id="43657"/>
    <lineage>
        <taxon>Bacteria</taxon>
        <taxon>Pseudomonadati</taxon>
        <taxon>Pseudomonadota</taxon>
        <taxon>Gammaproteobacteria</taxon>
        <taxon>Alteromonadales</taxon>
        <taxon>Pseudoalteromonadaceae</taxon>
        <taxon>Pseudoalteromonas</taxon>
    </lineage>
</organism>
<dbReference type="Pfam" id="PF04542">
    <property type="entry name" value="Sigma70_r2"/>
    <property type="match status" value="1"/>
</dbReference>
<evidence type="ECO:0000256" key="2">
    <source>
        <dbReference type="ARBA" id="ARBA00023015"/>
    </source>
</evidence>
<dbReference type="Pfam" id="PF08281">
    <property type="entry name" value="Sigma70_r4_2"/>
    <property type="match status" value="1"/>
</dbReference>
<comment type="similarity">
    <text evidence="1">Belongs to the sigma-70 factor family. ECF subfamily.</text>
</comment>
<protein>
    <recommendedName>
        <fullName evidence="9">Sigma-70 family RNA polymerase sigma factor</fullName>
    </recommendedName>
</protein>
<dbReference type="RefSeq" id="WP_039610075.1">
    <property type="nucleotide sequence ID" value="NZ_JWIC01000006.1"/>
</dbReference>
<evidence type="ECO:0000259" key="5">
    <source>
        <dbReference type="Pfam" id="PF04542"/>
    </source>
</evidence>
<dbReference type="SUPFAM" id="SSF88946">
    <property type="entry name" value="Sigma2 domain of RNA polymerase sigma factors"/>
    <property type="match status" value="1"/>
</dbReference>
<keyword evidence="2" id="KW-0805">Transcription regulation</keyword>
<dbReference type="GO" id="GO:0006352">
    <property type="term" value="P:DNA-templated transcription initiation"/>
    <property type="evidence" value="ECO:0007669"/>
    <property type="project" value="InterPro"/>
</dbReference>
<keyword evidence="4" id="KW-0804">Transcription</keyword>
<keyword evidence="3" id="KW-0731">Sigma factor</keyword>
<reference evidence="7 8" key="1">
    <citation type="submission" date="2014-12" db="EMBL/GenBank/DDBJ databases">
        <title>Draft Genome Sequence of Pseudoalteromonas luteoviolacea HI1.</title>
        <authorList>
            <person name="Asahina A.Y."/>
            <person name="Hadfield M.G."/>
        </authorList>
    </citation>
    <scope>NUCLEOTIDE SEQUENCE [LARGE SCALE GENOMIC DNA]</scope>
    <source>
        <strain evidence="7 8">HI1</strain>
    </source>
</reference>
<evidence type="ECO:0008006" key="9">
    <source>
        <dbReference type="Google" id="ProtNLM"/>
    </source>
</evidence>
<dbReference type="AlphaFoldDB" id="A0A0C1QC84"/>
<feature type="domain" description="RNA polymerase sigma-70 region 2" evidence="5">
    <location>
        <begin position="16"/>
        <end position="80"/>
    </location>
</feature>
<dbReference type="NCBIfam" id="TIGR02937">
    <property type="entry name" value="sigma70-ECF"/>
    <property type="match status" value="1"/>
</dbReference>
<feature type="domain" description="RNA polymerase sigma factor 70 region 4 type 2" evidence="6">
    <location>
        <begin position="113"/>
        <end position="159"/>
    </location>
</feature>
<dbReference type="OrthoDB" id="9782108at2"/>
<gene>
    <name evidence="7" type="ORF">JF50_14210</name>
</gene>
<dbReference type="InterPro" id="IPR013325">
    <property type="entry name" value="RNA_pol_sigma_r2"/>
</dbReference>
<name>A0A0C1QC84_9GAMM</name>
<evidence type="ECO:0000256" key="1">
    <source>
        <dbReference type="ARBA" id="ARBA00010641"/>
    </source>
</evidence>
<evidence type="ECO:0000256" key="4">
    <source>
        <dbReference type="ARBA" id="ARBA00023163"/>
    </source>
</evidence>
<dbReference type="Proteomes" id="UP000031327">
    <property type="component" value="Unassembled WGS sequence"/>
</dbReference>
<dbReference type="EMBL" id="JWIC01000006">
    <property type="protein sequence ID" value="KID57015.1"/>
    <property type="molecule type" value="Genomic_DNA"/>
</dbReference>
<dbReference type="PANTHER" id="PTHR43133:SF45">
    <property type="entry name" value="RNA POLYMERASE ECF-TYPE SIGMA FACTOR"/>
    <property type="match status" value="1"/>
</dbReference>
<dbReference type="SUPFAM" id="SSF88659">
    <property type="entry name" value="Sigma3 and sigma4 domains of RNA polymerase sigma factors"/>
    <property type="match status" value="1"/>
</dbReference>
<dbReference type="PANTHER" id="PTHR43133">
    <property type="entry name" value="RNA POLYMERASE ECF-TYPE SIGMA FACTO"/>
    <property type="match status" value="1"/>
</dbReference>
<dbReference type="InterPro" id="IPR007627">
    <property type="entry name" value="RNA_pol_sigma70_r2"/>
</dbReference>
<evidence type="ECO:0000259" key="6">
    <source>
        <dbReference type="Pfam" id="PF08281"/>
    </source>
</evidence>
<evidence type="ECO:0000313" key="8">
    <source>
        <dbReference type="Proteomes" id="UP000031327"/>
    </source>
</evidence>
<dbReference type="Gene3D" id="1.10.1740.10">
    <property type="match status" value="1"/>
</dbReference>
<dbReference type="InterPro" id="IPR039425">
    <property type="entry name" value="RNA_pol_sigma-70-like"/>
</dbReference>